<protein>
    <submittedName>
        <fullName evidence="2">Unannotated protein</fullName>
    </submittedName>
</protein>
<dbReference type="EMBL" id="CAEZSR010000090">
    <property type="protein sequence ID" value="CAB4569708.1"/>
    <property type="molecule type" value="Genomic_DNA"/>
</dbReference>
<feature type="transmembrane region" description="Helical" evidence="1">
    <location>
        <begin position="43"/>
        <end position="65"/>
    </location>
</feature>
<sequence length="179" mass="18546">MALGTSDATVESRIGVPPIGTAEQSVRVASAWSAFRSWTPRRWWSALGGAVATALLVGLPTDVIPNPVFGRPVAVTWWSYPTLVVTAVLGGLLLATYVRAPGAEDVPLDRPGRLGGIGGLLSFFAVGCPVCNKLVLVALGSSGAMNVFAPVQPFLAAASVVVLAIALRVRLRDAVACRV</sequence>
<evidence type="ECO:0000256" key="1">
    <source>
        <dbReference type="SAM" id="Phobius"/>
    </source>
</evidence>
<proteinExistence type="predicted"/>
<organism evidence="2">
    <name type="scientific">freshwater metagenome</name>
    <dbReference type="NCBI Taxonomy" id="449393"/>
    <lineage>
        <taxon>unclassified sequences</taxon>
        <taxon>metagenomes</taxon>
        <taxon>ecological metagenomes</taxon>
    </lineage>
</organism>
<keyword evidence="1" id="KW-1133">Transmembrane helix</keyword>
<feature type="transmembrane region" description="Helical" evidence="1">
    <location>
        <begin position="77"/>
        <end position="98"/>
    </location>
</feature>
<accession>A0A6J6E8P2</accession>
<gene>
    <name evidence="2" type="ORF">UFOPK1493_02312</name>
</gene>
<name>A0A6J6E8P2_9ZZZZ</name>
<dbReference type="AlphaFoldDB" id="A0A6J6E8P2"/>
<feature type="transmembrane region" description="Helical" evidence="1">
    <location>
        <begin position="119"/>
        <end position="139"/>
    </location>
</feature>
<evidence type="ECO:0000313" key="2">
    <source>
        <dbReference type="EMBL" id="CAB4569708.1"/>
    </source>
</evidence>
<keyword evidence="1" id="KW-0812">Transmembrane</keyword>
<feature type="transmembrane region" description="Helical" evidence="1">
    <location>
        <begin position="151"/>
        <end position="169"/>
    </location>
</feature>
<keyword evidence="1" id="KW-0472">Membrane</keyword>
<reference evidence="2" key="1">
    <citation type="submission" date="2020-05" db="EMBL/GenBank/DDBJ databases">
        <authorList>
            <person name="Chiriac C."/>
            <person name="Salcher M."/>
            <person name="Ghai R."/>
            <person name="Kavagutti S V."/>
        </authorList>
    </citation>
    <scope>NUCLEOTIDE SEQUENCE</scope>
</reference>